<evidence type="ECO:0000259" key="3">
    <source>
        <dbReference type="Pfam" id="PF13478"/>
    </source>
</evidence>
<feature type="compositionally biased region" description="Pro residues" evidence="1">
    <location>
        <begin position="33"/>
        <end position="42"/>
    </location>
</feature>
<dbReference type="InterPro" id="IPR027051">
    <property type="entry name" value="XdhC_Rossmann_dom"/>
</dbReference>
<dbReference type="InterPro" id="IPR003777">
    <property type="entry name" value="XdhC_CoxI"/>
</dbReference>
<dbReference type="GO" id="GO:0004854">
    <property type="term" value="F:xanthine dehydrogenase activity"/>
    <property type="evidence" value="ECO:0007669"/>
    <property type="project" value="UniProtKB-EC"/>
</dbReference>
<dbReference type="Pfam" id="PF13478">
    <property type="entry name" value="XdhC_C"/>
    <property type="match status" value="1"/>
</dbReference>
<evidence type="ECO:0000256" key="1">
    <source>
        <dbReference type="SAM" id="MobiDB-lite"/>
    </source>
</evidence>
<organism evidence="4 5">
    <name type="scientific">Engelhardtia mirabilis</name>
    <dbReference type="NCBI Taxonomy" id="2528011"/>
    <lineage>
        <taxon>Bacteria</taxon>
        <taxon>Pseudomonadati</taxon>
        <taxon>Planctomycetota</taxon>
        <taxon>Planctomycetia</taxon>
        <taxon>Planctomycetia incertae sedis</taxon>
        <taxon>Engelhardtia</taxon>
    </lineage>
</organism>
<dbReference type="Proteomes" id="UP000316921">
    <property type="component" value="Chromosome"/>
</dbReference>
<name>A0A518BRX1_9BACT</name>
<dbReference type="AlphaFoldDB" id="A0A518BRX1"/>
<evidence type="ECO:0000313" key="5">
    <source>
        <dbReference type="Proteomes" id="UP000316921"/>
    </source>
</evidence>
<dbReference type="InterPro" id="IPR052698">
    <property type="entry name" value="MoCofactor_Util/Proc"/>
</dbReference>
<sequence>MSDLRAGPWSPARVGPPEPRTRHRRRAARQSHPDPPAEPAPRPTYSGRASASGRSPNVTDVYSEIVRLRAQGRNCALCTIVSTKGSTPGKAMMKMLVRDDGSFAGSVGGGCLEAEVLEAALDAMGDERPRMLEFALNERDYPDSGLICGGRLQIYVEPITEARLVLFGGGHVSGAIAHVARSVGFHVTVAEDRAEFASAERHPDAQAFAVGPWSQTVAELAPDAASFLVVCSRGHDGDAEILEALWQARCQPRWLGMIGSRAKRAQIEAQLGAKGVDPAWLAHVRSPMGLAIGARDHAEIAVSVVAEMIAVRRGAPVPQAPAADAEPSLAPARRSGPRPA</sequence>
<feature type="domain" description="XdhC- CoxI" evidence="2">
    <location>
        <begin position="68"/>
        <end position="134"/>
    </location>
</feature>
<evidence type="ECO:0000259" key="2">
    <source>
        <dbReference type="Pfam" id="PF02625"/>
    </source>
</evidence>
<feature type="region of interest" description="Disordered" evidence="1">
    <location>
        <begin position="1"/>
        <end position="56"/>
    </location>
</feature>
<evidence type="ECO:0000313" key="4">
    <source>
        <dbReference type="EMBL" id="QDU69724.1"/>
    </source>
</evidence>
<keyword evidence="5" id="KW-1185">Reference proteome</keyword>
<feature type="compositionally biased region" description="Polar residues" evidence="1">
    <location>
        <begin position="47"/>
        <end position="56"/>
    </location>
</feature>
<gene>
    <name evidence="4" type="primary">pucA</name>
    <name evidence="4" type="ORF">Pla133_48460</name>
</gene>
<accession>A0A518BRX1</accession>
<dbReference type="EMBL" id="CP036287">
    <property type="protein sequence ID" value="QDU69724.1"/>
    <property type="molecule type" value="Genomic_DNA"/>
</dbReference>
<dbReference type="PANTHER" id="PTHR30388:SF6">
    <property type="entry name" value="XANTHINE DEHYDROGENASE SUBUNIT A-RELATED"/>
    <property type="match status" value="1"/>
</dbReference>
<feature type="region of interest" description="Disordered" evidence="1">
    <location>
        <begin position="316"/>
        <end position="340"/>
    </location>
</feature>
<proteinExistence type="predicted"/>
<dbReference type="KEGG" id="pbap:Pla133_48460"/>
<protein>
    <submittedName>
        <fullName evidence="4">Putative xanthine dehydrogenase subunit A</fullName>
        <ecNumber evidence="4">1.17.1.4</ecNumber>
    </submittedName>
</protein>
<dbReference type="Pfam" id="PF02625">
    <property type="entry name" value="XdhC_CoxI"/>
    <property type="match status" value="1"/>
</dbReference>
<dbReference type="PANTHER" id="PTHR30388">
    <property type="entry name" value="ALDEHYDE OXIDOREDUCTASE MOLYBDENUM COFACTOR ASSEMBLY PROTEIN"/>
    <property type="match status" value="1"/>
</dbReference>
<keyword evidence="4" id="KW-0560">Oxidoreductase</keyword>
<dbReference type="EC" id="1.17.1.4" evidence="4"/>
<dbReference type="Gene3D" id="3.40.50.720">
    <property type="entry name" value="NAD(P)-binding Rossmann-like Domain"/>
    <property type="match status" value="1"/>
</dbReference>
<feature type="domain" description="XdhC Rossmann" evidence="3">
    <location>
        <begin position="164"/>
        <end position="308"/>
    </location>
</feature>
<reference evidence="4 5" key="1">
    <citation type="submission" date="2019-02" db="EMBL/GenBank/DDBJ databases">
        <title>Deep-cultivation of Planctomycetes and their phenomic and genomic characterization uncovers novel biology.</title>
        <authorList>
            <person name="Wiegand S."/>
            <person name="Jogler M."/>
            <person name="Boedeker C."/>
            <person name="Pinto D."/>
            <person name="Vollmers J."/>
            <person name="Rivas-Marin E."/>
            <person name="Kohn T."/>
            <person name="Peeters S.H."/>
            <person name="Heuer A."/>
            <person name="Rast P."/>
            <person name="Oberbeckmann S."/>
            <person name="Bunk B."/>
            <person name="Jeske O."/>
            <person name="Meyerdierks A."/>
            <person name="Storesund J.E."/>
            <person name="Kallscheuer N."/>
            <person name="Luecker S."/>
            <person name="Lage O.M."/>
            <person name="Pohl T."/>
            <person name="Merkel B.J."/>
            <person name="Hornburger P."/>
            <person name="Mueller R.-W."/>
            <person name="Bruemmer F."/>
            <person name="Labrenz M."/>
            <person name="Spormann A.M."/>
            <person name="Op den Camp H."/>
            <person name="Overmann J."/>
            <person name="Amann R."/>
            <person name="Jetten M.S.M."/>
            <person name="Mascher T."/>
            <person name="Medema M.H."/>
            <person name="Devos D.P."/>
            <person name="Kaster A.-K."/>
            <person name="Ovreas L."/>
            <person name="Rohde M."/>
            <person name="Galperin M.Y."/>
            <person name="Jogler C."/>
        </authorList>
    </citation>
    <scope>NUCLEOTIDE SEQUENCE [LARGE SCALE GENOMIC DNA]</scope>
    <source>
        <strain evidence="4 5">Pla133</strain>
    </source>
</reference>